<reference evidence="1" key="1">
    <citation type="journal article" date="2014" name="Front. Microbiol.">
        <title>High frequency of phylogenetically diverse reductive dehalogenase-homologous genes in deep subseafloor sedimentary metagenomes.</title>
        <authorList>
            <person name="Kawai M."/>
            <person name="Futagami T."/>
            <person name="Toyoda A."/>
            <person name="Takaki Y."/>
            <person name="Nishi S."/>
            <person name="Hori S."/>
            <person name="Arai W."/>
            <person name="Tsubouchi T."/>
            <person name="Morono Y."/>
            <person name="Uchiyama I."/>
            <person name="Ito T."/>
            <person name="Fujiyama A."/>
            <person name="Inagaki F."/>
            <person name="Takami H."/>
        </authorList>
    </citation>
    <scope>NUCLEOTIDE SEQUENCE</scope>
    <source>
        <strain evidence="1">Expedition CK06-06</strain>
    </source>
</reference>
<dbReference type="AlphaFoldDB" id="X1ABY1"/>
<gene>
    <name evidence="1" type="ORF">S01H4_29437</name>
</gene>
<comment type="caution">
    <text evidence="1">The sequence shown here is derived from an EMBL/GenBank/DDBJ whole genome shotgun (WGS) entry which is preliminary data.</text>
</comment>
<feature type="non-terminal residue" evidence="1">
    <location>
        <position position="1"/>
    </location>
</feature>
<organism evidence="1">
    <name type="scientific">marine sediment metagenome</name>
    <dbReference type="NCBI Taxonomy" id="412755"/>
    <lineage>
        <taxon>unclassified sequences</taxon>
        <taxon>metagenomes</taxon>
        <taxon>ecological metagenomes</taxon>
    </lineage>
</organism>
<proteinExistence type="predicted"/>
<sequence length="42" mass="4933">TVVVNGHEYMNWQSWDTASQRVAVVQLYQSKFATQEDLSRIF</sequence>
<dbReference type="EMBL" id="BART01015063">
    <property type="protein sequence ID" value="GAG79915.1"/>
    <property type="molecule type" value="Genomic_DNA"/>
</dbReference>
<protein>
    <submittedName>
        <fullName evidence="1">Uncharacterized protein</fullName>
    </submittedName>
</protein>
<accession>X1ABY1</accession>
<feature type="non-terminal residue" evidence="1">
    <location>
        <position position="42"/>
    </location>
</feature>
<name>X1ABY1_9ZZZZ</name>
<evidence type="ECO:0000313" key="1">
    <source>
        <dbReference type="EMBL" id="GAG79915.1"/>
    </source>
</evidence>